<proteinExistence type="predicted"/>
<organism evidence="1">
    <name type="scientific">marine metagenome</name>
    <dbReference type="NCBI Taxonomy" id="408172"/>
    <lineage>
        <taxon>unclassified sequences</taxon>
        <taxon>metagenomes</taxon>
        <taxon>ecological metagenomes</taxon>
    </lineage>
</organism>
<accession>A0A383BCC4</accession>
<sequence length="25" mass="2978">MKPFLIGRLRHYQYPFQAKVDKGLA</sequence>
<reference evidence="1" key="1">
    <citation type="submission" date="2018-05" db="EMBL/GenBank/DDBJ databases">
        <authorList>
            <person name="Lanie J.A."/>
            <person name="Ng W.-L."/>
            <person name="Kazmierczak K.M."/>
            <person name="Andrzejewski T.M."/>
            <person name="Davidsen T.M."/>
            <person name="Wayne K.J."/>
            <person name="Tettelin H."/>
            <person name="Glass J.I."/>
            <person name="Rusch D."/>
            <person name="Podicherti R."/>
            <person name="Tsui H.-C.T."/>
            <person name="Winkler M.E."/>
        </authorList>
    </citation>
    <scope>NUCLEOTIDE SEQUENCE</scope>
</reference>
<protein>
    <submittedName>
        <fullName evidence="1">Uncharacterized protein</fullName>
    </submittedName>
</protein>
<evidence type="ECO:0000313" key="1">
    <source>
        <dbReference type="EMBL" id="SVE17439.1"/>
    </source>
</evidence>
<feature type="non-terminal residue" evidence="1">
    <location>
        <position position="25"/>
    </location>
</feature>
<name>A0A383BCC4_9ZZZZ</name>
<dbReference type="EMBL" id="UINC01199151">
    <property type="protein sequence ID" value="SVE17439.1"/>
    <property type="molecule type" value="Genomic_DNA"/>
</dbReference>
<gene>
    <name evidence="1" type="ORF">METZ01_LOCUS470293</name>
</gene>
<dbReference type="AlphaFoldDB" id="A0A383BCC4"/>